<dbReference type="EMBL" id="KV426378">
    <property type="protein sequence ID" value="KZV81641.1"/>
    <property type="molecule type" value="Genomic_DNA"/>
</dbReference>
<keyword evidence="2 4" id="KW-0863">Zinc-finger</keyword>
<protein>
    <recommendedName>
        <fullName evidence="5">MYND-type domain-containing protein</fullName>
    </recommendedName>
</protein>
<organism evidence="6 7">
    <name type="scientific">Exidia glandulosa HHB12029</name>
    <dbReference type="NCBI Taxonomy" id="1314781"/>
    <lineage>
        <taxon>Eukaryota</taxon>
        <taxon>Fungi</taxon>
        <taxon>Dikarya</taxon>
        <taxon>Basidiomycota</taxon>
        <taxon>Agaricomycotina</taxon>
        <taxon>Agaricomycetes</taxon>
        <taxon>Auriculariales</taxon>
        <taxon>Exidiaceae</taxon>
        <taxon>Exidia</taxon>
    </lineage>
</organism>
<keyword evidence="3" id="KW-0862">Zinc</keyword>
<keyword evidence="1" id="KW-0479">Metal-binding</keyword>
<accession>A0A165C1G1</accession>
<feature type="domain" description="MYND-type" evidence="5">
    <location>
        <begin position="21"/>
        <end position="72"/>
    </location>
</feature>
<reference evidence="6 7" key="1">
    <citation type="journal article" date="2016" name="Mol. Biol. Evol.">
        <title>Comparative Genomics of Early-Diverging Mushroom-Forming Fungi Provides Insights into the Origins of Lignocellulose Decay Capabilities.</title>
        <authorList>
            <person name="Nagy L.G."/>
            <person name="Riley R."/>
            <person name="Tritt A."/>
            <person name="Adam C."/>
            <person name="Daum C."/>
            <person name="Floudas D."/>
            <person name="Sun H."/>
            <person name="Yadav J.S."/>
            <person name="Pangilinan J."/>
            <person name="Larsson K.H."/>
            <person name="Matsuura K."/>
            <person name="Barry K."/>
            <person name="Labutti K."/>
            <person name="Kuo R."/>
            <person name="Ohm R.A."/>
            <person name="Bhattacharya S.S."/>
            <person name="Shirouzu T."/>
            <person name="Yoshinaga Y."/>
            <person name="Martin F.M."/>
            <person name="Grigoriev I.V."/>
            <person name="Hibbett D.S."/>
        </authorList>
    </citation>
    <scope>NUCLEOTIDE SEQUENCE [LARGE SCALE GENOMIC DNA]</scope>
    <source>
        <strain evidence="6 7">HHB12029</strain>
    </source>
</reference>
<sequence length="186" mass="20857">MCESGHAANLVLRLISRLRRRHYCGVADCTIRECDVGHRLQRCAGCGILQYCSKDCQRRDWKASETPHKAVCATLKRLAPFLDLSQQDARKEVRAMGIGHDELAFISVHVQHGNVHTMSGARETIEQKVQATSAIFRMHDSLSGTKTHRPVSVVSAMLWRSSDLEICLPTSSRSWTRSSDVNPNDE</sequence>
<evidence type="ECO:0000313" key="7">
    <source>
        <dbReference type="Proteomes" id="UP000077266"/>
    </source>
</evidence>
<dbReference type="Pfam" id="PF01753">
    <property type="entry name" value="zf-MYND"/>
    <property type="match status" value="1"/>
</dbReference>
<name>A0A165C1G1_EXIGL</name>
<keyword evidence="7" id="KW-1185">Reference proteome</keyword>
<dbReference type="STRING" id="1314781.A0A165C1G1"/>
<evidence type="ECO:0000313" key="6">
    <source>
        <dbReference type="EMBL" id="KZV81641.1"/>
    </source>
</evidence>
<dbReference type="OrthoDB" id="549788at2759"/>
<dbReference type="Proteomes" id="UP000077266">
    <property type="component" value="Unassembled WGS sequence"/>
</dbReference>
<dbReference type="InParanoid" id="A0A165C1G1"/>
<dbReference type="GO" id="GO:0008270">
    <property type="term" value="F:zinc ion binding"/>
    <property type="evidence" value="ECO:0007669"/>
    <property type="project" value="UniProtKB-KW"/>
</dbReference>
<evidence type="ECO:0000256" key="1">
    <source>
        <dbReference type="ARBA" id="ARBA00022723"/>
    </source>
</evidence>
<proteinExistence type="predicted"/>
<evidence type="ECO:0000256" key="2">
    <source>
        <dbReference type="ARBA" id="ARBA00022771"/>
    </source>
</evidence>
<dbReference type="Gene3D" id="6.10.140.2220">
    <property type="match status" value="1"/>
</dbReference>
<evidence type="ECO:0000256" key="4">
    <source>
        <dbReference type="PROSITE-ProRule" id="PRU00134"/>
    </source>
</evidence>
<gene>
    <name evidence="6" type="ORF">EXIGLDRAFT_685772</name>
</gene>
<dbReference type="SUPFAM" id="SSF144232">
    <property type="entry name" value="HIT/MYND zinc finger-like"/>
    <property type="match status" value="1"/>
</dbReference>
<dbReference type="PROSITE" id="PS50865">
    <property type="entry name" value="ZF_MYND_2"/>
    <property type="match status" value="1"/>
</dbReference>
<evidence type="ECO:0000256" key="3">
    <source>
        <dbReference type="ARBA" id="ARBA00022833"/>
    </source>
</evidence>
<dbReference type="AlphaFoldDB" id="A0A165C1G1"/>
<evidence type="ECO:0000259" key="5">
    <source>
        <dbReference type="PROSITE" id="PS50865"/>
    </source>
</evidence>
<dbReference type="InterPro" id="IPR002893">
    <property type="entry name" value="Znf_MYND"/>
</dbReference>